<gene>
    <name evidence="2" type="ORF">ACFS2C_04145</name>
</gene>
<reference evidence="3" key="1">
    <citation type="journal article" date="2019" name="Int. J. Syst. Evol. Microbiol.">
        <title>The Global Catalogue of Microorganisms (GCM) 10K type strain sequencing project: providing services to taxonomists for standard genome sequencing and annotation.</title>
        <authorList>
            <consortium name="The Broad Institute Genomics Platform"/>
            <consortium name="The Broad Institute Genome Sequencing Center for Infectious Disease"/>
            <person name="Wu L."/>
            <person name="Ma J."/>
        </authorList>
    </citation>
    <scope>NUCLEOTIDE SEQUENCE [LARGE SCALE GENOMIC DNA]</scope>
    <source>
        <strain evidence="3">IBRC-M 10906</strain>
    </source>
</reference>
<evidence type="ECO:0000313" key="3">
    <source>
        <dbReference type="Proteomes" id="UP001597478"/>
    </source>
</evidence>
<dbReference type="SUPFAM" id="SSF52242">
    <property type="entry name" value="Cobalamin (vitamin B12)-binding domain"/>
    <property type="match status" value="1"/>
</dbReference>
<dbReference type="PROSITE" id="PS51332">
    <property type="entry name" value="B12_BINDING"/>
    <property type="match status" value="1"/>
</dbReference>
<dbReference type="Gene3D" id="3.40.50.280">
    <property type="entry name" value="Cobalamin-binding domain"/>
    <property type="match status" value="1"/>
</dbReference>
<accession>A0ABW5W7K6</accession>
<protein>
    <submittedName>
        <fullName evidence="2">B12-binding domain-containing protein</fullName>
    </submittedName>
</protein>
<evidence type="ECO:0000313" key="2">
    <source>
        <dbReference type="EMBL" id="MFD2798578.1"/>
    </source>
</evidence>
<dbReference type="InterPro" id="IPR006158">
    <property type="entry name" value="Cobalamin-bd"/>
</dbReference>
<dbReference type="Gene3D" id="1.10.1240.10">
    <property type="entry name" value="Methionine synthase domain"/>
    <property type="match status" value="1"/>
</dbReference>
<dbReference type="InterPro" id="IPR036724">
    <property type="entry name" value="Cobalamin-bd_sf"/>
</dbReference>
<dbReference type="InterPro" id="IPR036594">
    <property type="entry name" value="Meth_synthase_dom"/>
</dbReference>
<dbReference type="RefSeq" id="WP_377389547.1">
    <property type="nucleotide sequence ID" value="NZ_JBHSAN010000017.1"/>
</dbReference>
<keyword evidence="3" id="KW-1185">Reference proteome</keyword>
<comment type="caution">
    <text evidence="2">The sequence shown here is derived from an EMBL/GenBank/DDBJ whole genome shotgun (WGS) entry which is preliminary data.</text>
</comment>
<dbReference type="Proteomes" id="UP001597478">
    <property type="component" value="Unassembled WGS sequence"/>
</dbReference>
<organism evidence="2 3">
    <name type="scientific">Prauserella oleivorans</name>
    <dbReference type="NCBI Taxonomy" id="1478153"/>
    <lineage>
        <taxon>Bacteria</taxon>
        <taxon>Bacillati</taxon>
        <taxon>Actinomycetota</taxon>
        <taxon>Actinomycetes</taxon>
        <taxon>Pseudonocardiales</taxon>
        <taxon>Pseudonocardiaceae</taxon>
        <taxon>Prauserella</taxon>
    </lineage>
</organism>
<dbReference type="InterPro" id="IPR003759">
    <property type="entry name" value="Cbl-bd_cap"/>
</dbReference>
<name>A0ABW5W7K6_9PSEU</name>
<dbReference type="EMBL" id="JBHUOF010000004">
    <property type="protein sequence ID" value="MFD2798578.1"/>
    <property type="molecule type" value="Genomic_DNA"/>
</dbReference>
<evidence type="ECO:0000259" key="1">
    <source>
        <dbReference type="PROSITE" id="PS51332"/>
    </source>
</evidence>
<feature type="domain" description="B12-binding" evidence="1">
    <location>
        <begin position="94"/>
        <end position="219"/>
    </location>
</feature>
<proteinExistence type="predicted"/>
<dbReference type="Pfam" id="PF02607">
    <property type="entry name" value="B12-binding_2"/>
    <property type="match status" value="1"/>
</dbReference>
<sequence length="339" mass="35760">MTRTDALTRGLADFEHALAARDVVAAVDVVEELLHDGADAVTVALDIIAAAQRRVGERWLRGEWSVAQEHAATGISASALEAIARRVSRKAAPRGRIVLACAEREWHTLPALLVATGLREHGWDVTCLGASTPADRLASYLHDVDPHVAAVSCSVVGALPNSRRFIEAGTGAGIPVLAGGSAFGPDARRAEALGATAWAPSLRAAADVLDALPAVVSPAPPLPAGLLAEQRVLELEHHARTESLRGHWRPEDTLGPDTTGHDEVAAIAKDCVQHVLYAVQAALLTGDGRLVRDAAEWIGAALTARGAPASVTSALGDELAHELRGRERAVTLVRRYWPR</sequence>
<dbReference type="Pfam" id="PF02310">
    <property type="entry name" value="B12-binding"/>
    <property type="match status" value="1"/>
</dbReference>